<sequence length="293" mass="30100">MISRVVVATIVVVLLNSTVNADLVVLNEYNAVGSDRFLEADTGSDKADETFGRIVGNGGNWFELAVVGSASSAVVDMRGWSINWTEDDGDGPGGTASAGTITFSDDTIWSNVLRGTLITLTETNDGGGQLATGFTGTDTSFDPGSGDWHINVATLDEVGVGGLVSTTTNVVGDGAGNFSVGNDDWQMTIFDDVGNMVHGPIGEGIGNLGGVNSREVGKLEGPGAGATLADWLAVDALTAPYEDGTSSTWGSANVYSGGSQTQDFSSLRSVPEPNALLILSALSMLGVASPRRR</sequence>
<evidence type="ECO:0000313" key="2">
    <source>
        <dbReference type="Proteomes" id="UP000322214"/>
    </source>
</evidence>
<organism evidence="1 2">
    <name type="scientific">Mariniblastus fucicola</name>
    <dbReference type="NCBI Taxonomy" id="980251"/>
    <lineage>
        <taxon>Bacteria</taxon>
        <taxon>Pseudomonadati</taxon>
        <taxon>Planctomycetota</taxon>
        <taxon>Planctomycetia</taxon>
        <taxon>Pirellulales</taxon>
        <taxon>Pirellulaceae</taxon>
        <taxon>Mariniblastus</taxon>
    </lineage>
</organism>
<name>A0A5B9PKL6_9BACT</name>
<evidence type="ECO:0008006" key="3">
    <source>
        <dbReference type="Google" id="ProtNLM"/>
    </source>
</evidence>
<reference evidence="1 2" key="1">
    <citation type="submission" date="2019-08" db="EMBL/GenBank/DDBJ databases">
        <title>Deep-cultivation of Planctomycetes and their phenomic and genomic characterization uncovers novel biology.</title>
        <authorList>
            <person name="Wiegand S."/>
            <person name="Jogler M."/>
            <person name="Boedeker C."/>
            <person name="Pinto D."/>
            <person name="Vollmers J."/>
            <person name="Rivas-Marin E."/>
            <person name="Kohn T."/>
            <person name="Peeters S.H."/>
            <person name="Heuer A."/>
            <person name="Rast P."/>
            <person name="Oberbeckmann S."/>
            <person name="Bunk B."/>
            <person name="Jeske O."/>
            <person name="Meyerdierks A."/>
            <person name="Storesund J.E."/>
            <person name="Kallscheuer N."/>
            <person name="Luecker S."/>
            <person name="Lage O.M."/>
            <person name="Pohl T."/>
            <person name="Merkel B.J."/>
            <person name="Hornburger P."/>
            <person name="Mueller R.-W."/>
            <person name="Bruemmer F."/>
            <person name="Labrenz M."/>
            <person name="Spormann A.M."/>
            <person name="Op den Camp H."/>
            <person name="Overmann J."/>
            <person name="Amann R."/>
            <person name="Jetten M.S.M."/>
            <person name="Mascher T."/>
            <person name="Medema M.H."/>
            <person name="Devos D.P."/>
            <person name="Kaster A.-K."/>
            <person name="Ovreas L."/>
            <person name="Rohde M."/>
            <person name="Galperin M.Y."/>
            <person name="Jogler C."/>
        </authorList>
    </citation>
    <scope>NUCLEOTIDE SEQUENCE [LARGE SCALE GENOMIC DNA]</scope>
    <source>
        <strain evidence="1 2">FC18</strain>
    </source>
</reference>
<dbReference type="AlphaFoldDB" id="A0A5B9PKL6"/>
<dbReference type="OrthoDB" id="281069at2"/>
<proteinExistence type="predicted"/>
<accession>A0A5B9PKL6</accession>
<gene>
    <name evidence="1" type="ORF">MFFC18_51700</name>
</gene>
<evidence type="ECO:0000313" key="1">
    <source>
        <dbReference type="EMBL" id="QEG25246.1"/>
    </source>
</evidence>
<dbReference type="EMBL" id="CP042912">
    <property type="protein sequence ID" value="QEG25246.1"/>
    <property type="molecule type" value="Genomic_DNA"/>
</dbReference>
<protein>
    <recommendedName>
        <fullName evidence="3">PEP-CTERM protein-sorting domain-containing protein</fullName>
    </recommendedName>
</protein>
<dbReference type="STRING" id="980251.GCA_001642875_03792"/>
<dbReference type="Proteomes" id="UP000322214">
    <property type="component" value="Chromosome"/>
</dbReference>
<keyword evidence="2" id="KW-1185">Reference proteome</keyword>
<dbReference type="RefSeq" id="WP_148619107.1">
    <property type="nucleotide sequence ID" value="NZ_CP042912.1"/>
</dbReference>
<dbReference type="KEGG" id="mff:MFFC18_51700"/>